<reference evidence="1 2" key="1">
    <citation type="journal article" date="2021" name="bioRxiv">
        <title>Chromosome-scale and haplotype-resolved genome assembly of a tetraploid potato cultivar.</title>
        <authorList>
            <person name="Sun H."/>
            <person name="Jiao W.-B."/>
            <person name="Krause K."/>
            <person name="Campoy J.A."/>
            <person name="Goel M."/>
            <person name="Folz-Donahue K."/>
            <person name="Kukat C."/>
            <person name="Huettel B."/>
            <person name="Schneeberger K."/>
        </authorList>
    </citation>
    <scope>NUCLEOTIDE SEQUENCE [LARGE SCALE GENOMIC DNA]</scope>
    <source>
        <strain evidence="1">SolTubOtavaFocal</strain>
        <tissue evidence="1">Leaves</tissue>
    </source>
</reference>
<gene>
    <name evidence="1" type="ORF">KY290_023023</name>
</gene>
<sequence length="59" mass="6748">MKLESRVSIQEKEAAKNRVVDAILIQKRVQALEAEDDHVLQLNTKAFVADGNLHEKHLR</sequence>
<dbReference type="Proteomes" id="UP000826656">
    <property type="component" value="Unassembled WGS sequence"/>
</dbReference>
<proteinExistence type="predicted"/>
<evidence type="ECO:0000313" key="2">
    <source>
        <dbReference type="Proteomes" id="UP000826656"/>
    </source>
</evidence>
<name>A0ABQ7V637_SOLTU</name>
<keyword evidence="2" id="KW-1185">Reference proteome</keyword>
<protein>
    <submittedName>
        <fullName evidence="1">Uncharacterized protein</fullName>
    </submittedName>
</protein>
<evidence type="ECO:0000313" key="1">
    <source>
        <dbReference type="EMBL" id="KAH0759530.1"/>
    </source>
</evidence>
<organism evidence="1 2">
    <name type="scientific">Solanum tuberosum</name>
    <name type="common">Potato</name>
    <dbReference type="NCBI Taxonomy" id="4113"/>
    <lineage>
        <taxon>Eukaryota</taxon>
        <taxon>Viridiplantae</taxon>
        <taxon>Streptophyta</taxon>
        <taxon>Embryophyta</taxon>
        <taxon>Tracheophyta</taxon>
        <taxon>Spermatophyta</taxon>
        <taxon>Magnoliopsida</taxon>
        <taxon>eudicotyledons</taxon>
        <taxon>Gunneridae</taxon>
        <taxon>Pentapetalae</taxon>
        <taxon>asterids</taxon>
        <taxon>lamiids</taxon>
        <taxon>Solanales</taxon>
        <taxon>Solanaceae</taxon>
        <taxon>Solanoideae</taxon>
        <taxon>Solaneae</taxon>
        <taxon>Solanum</taxon>
    </lineage>
</organism>
<accession>A0ABQ7V637</accession>
<comment type="caution">
    <text evidence="1">The sequence shown here is derived from an EMBL/GenBank/DDBJ whole genome shotgun (WGS) entry which is preliminary data.</text>
</comment>
<dbReference type="EMBL" id="JAIVGD010000015">
    <property type="protein sequence ID" value="KAH0759530.1"/>
    <property type="molecule type" value="Genomic_DNA"/>
</dbReference>